<dbReference type="InterPro" id="IPR040982">
    <property type="entry name" value="DNA_pol3_finger"/>
</dbReference>
<dbReference type="Pfam" id="PF14579">
    <property type="entry name" value="HHH_6"/>
    <property type="match status" value="1"/>
</dbReference>
<evidence type="ECO:0000256" key="3">
    <source>
        <dbReference type="ARBA" id="ARBA00022695"/>
    </source>
</evidence>
<keyword evidence="2" id="KW-0808">Transferase</keyword>
<dbReference type="InterPro" id="IPR004805">
    <property type="entry name" value="DnaE2/DnaE/PolC"/>
</dbReference>
<dbReference type="InterPro" id="IPR011708">
    <property type="entry name" value="DNA_pol3_alpha_NTPase_dom"/>
</dbReference>
<dbReference type="PANTHER" id="PTHR32294">
    <property type="entry name" value="DNA POLYMERASE III SUBUNIT ALPHA"/>
    <property type="match status" value="1"/>
</dbReference>
<evidence type="ECO:0000313" key="8">
    <source>
        <dbReference type="EMBL" id="SCY50478.1"/>
    </source>
</evidence>
<comment type="catalytic activity">
    <reaction evidence="6">
        <text>DNA(n) + a 2'-deoxyribonucleoside 5'-triphosphate = DNA(n+1) + diphosphate</text>
        <dbReference type="Rhea" id="RHEA:22508"/>
        <dbReference type="Rhea" id="RHEA-COMP:17339"/>
        <dbReference type="Rhea" id="RHEA-COMP:17340"/>
        <dbReference type="ChEBI" id="CHEBI:33019"/>
        <dbReference type="ChEBI" id="CHEBI:61560"/>
        <dbReference type="ChEBI" id="CHEBI:173112"/>
        <dbReference type="EC" id="2.7.7.7"/>
    </reaction>
</comment>
<accession>A0A0P9EQ03</accession>
<dbReference type="EC" id="2.7.7.7" evidence="1"/>
<sequence length="1025" mass="111973">MRATHLCVHSHYSFHYGIDSPEALAEAAAARGIDAVALTDVEGLYGAVDFYRAALAAGVKPILGARLVDGAADPGCVVLARDLDGYRALCRLVSARRLGGDWLAVAREAAGRLFFLAGTRAWVDRLDCAALRAARALFVRRVPADLCRSRAERAARERLVRHARHRRLPQAAALDAAFVDPEAHEAHRVAAAMGAGTTLARLDPERHAPEGAWLRDAERLRTAYVNDREALNNALRIADACAERVLDPVLDELRFPPFPLPPGEDAAGRLRRLCRSGLRRRYGAVVPLEAQRRLERELAVITDMGYATYFLVVHDLVEAAEARGIPTLGRGSVANSIVAYVLRITHVEPVRHGLFFERFLNPERRDPPDIDLDFPWDRRDEMVDYVYARYGAERVAMVGAFTTYEARGLFQEIGAALGFAREELAAVSKRLPRVPLRHLPRALAEHPAGVALHPEREPLATVLRVGAYLDGNPKGLGTHPCGLVVAPDRVDAWVPVERSPKGLVTTQYAMYPAEAMGLIKIDLLGNRSLTALLDTVDAVRANRGETVDFETLDPAADPATRELVARGATMGCFYIESPSMRQVQARLDCRDFETLVAASSIIRPGVSQSGVMERFIRRHRGEEPVAYAHPALEAVLDTTCGVMVYQEDVIKTVGVIAGMSLGEADDLRRCMSKKRDWHAMETYRERFAQGAQERGVADEAIEALWTEIESFAGYAFCKAHSASFALLSFQVAYLKAHYPAEFMAAVLANGGGYYGPQAYVDETKRLGVAVRPPHVNASAVAPGVEPDAASRGGWAVRLGLDRVRGLTAEAAEAMVAERARGGAFAGFEDLRRRVPELARAGLEALAGCGALDGLGASRRALFWALEGRGRDRGRATGTGDLFPAMAEAPQPAPVPAEDAQERLRWELEYLGLTASDHPLALFRHRLAPWRRGMVPATRLAEHAGRRVRVAGWQVTRKPARTRAEGRPMCFLTLEDRTGLAECVLFPDAYAADGGLLHAFGPFVAEGVVRLEQGVATLDVDRLRAV</sequence>
<dbReference type="Pfam" id="PF02811">
    <property type="entry name" value="PHP"/>
    <property type="match status" value="1"/>
</dbReference>
<dbReference type="GO" id="GO:0006260">
    <property type="term" value="P:DNA replication"/>
    <property type="evidence" value="ECO:0007669"/>
    <property type="project" value="UniProtKB-KW"/>
</dbReference>
<dbReference type="SUPFAM" id="SSF89550">
    <property type="entry name" value="PHP domain-like"/>
    <property type="match status" value="1"/>
</dbReference>
<organism evidence="8 9">
    <name type="scientific">Thiohalorhabdus denitrificans</name>
    <dbReference type="NCBI Taxonomy" id="381306"/>
    <lineage>
        <taxon>Bacteria</taxon>
        <taxon>Pseudomonadati</taxon>
        <taxon>Pseudomonadota</taxon>
        <taxon>Gammaproteobacteria</taxon>
        <taxon>Thiohalorhabdales</taxon>
        <taxon>Thiohalorhabdaceae</taxon>
        <taxon>Thiohalorhabdus</taxon>
    </lineage>
</organism>
<name>A0A0P9EQ03_9GAMM</name>
<dbReference type="STRING" id="381306.AN478_05240"/>
<evidence type="ECO:0000256" key="6">
    <source>
        <dbReference type="ARBA" id="ARBA00049244"/>
    </source>
</evidence>
<dbReference type="EMBL" id="FMUN01000006">
    <property type="protein sequence ID" value="SCY50478.1"/>
    <property type="molecule type" value="Genomic_DNA"/>
</dbReference>
<dbReference type="InterPro" id="IPR004013">
    <property type="entry name" value="PHP_dom"/>
</dbReference>
<keyword evidence="4" id="KW-0235">DNA replication</keyword>
<dbReference type="InterPro" id="IPR003141">
    <property type="entry name" value="Pol/His_phosphatase_N"/>
</dbReference>
<keyword evidence="9" id="KW-1185">Reference proteome</keyword>
<dbReference type="CDD" id="cd07431">
    <property type="entry name" value="PHP_PolIIIA"/>
    <property type="match status" value="1"/>
</dbReference>
<evidence type="ECO:0000256" key="5">
    <source>
        <dbReference type="ARBA" id="ARBA00022932"/>
    </source>
</evidence>
<dbReference type="RefSeq" id="WP_054965571.1">
    <property type="nucleotide sequence ID" value="NZ_FMUN01000006.1"/>
</dbReference>
<dbReference type="AlphaFoldDB" id="A0A0P9EQ03"/>
<dbReference type="Gene3D" id="3.20.20.140">
    <property type="entry name" value="Metal-dependent hydrolases"/>
    <property type="match status" value="1"/>
</dbReference>
<dbReference type="CDD" id="cd04485">
    <property type="entry name" value="DnaE_OBF"/>
    <property type="match status" value="1"/>
</dbReference>
<dbReference type="SMART" id="SM00481">
    <property type="entry name" value="POLIIIAc"/>
    <property type="match status" value="1"/>
</dbReference>
<keyword evidence="3" id="KW-0548">Nucleotidyltransferase</keyword>
<evidence type="ECO:0000256" key="1">
    <source>
        <dbReference type="ARBA" id="ARBA00012417"/>
    </source>
</evidence>
<keyword evidence="5" id="KW-0239">DNA-directed DNA polymerase</keyword>
<dbReference type="PATRIC" id="fig|381306.5.peg.2240"/>
<dbReference type="Pfam" id="PF07733">
    <property type="entry name" value="DNA_pol3_alpha"/>
    <property type="match status" value="1"/>
</dbReference>
<proteinExistence type="predicted"/>
<dbReference type="NCBIfam" id="TIGR00594">
    <property type="entry name" value="polc"/>
    <property type="match status" value="1"/>
</dbReference>
<gene>
    <name evidence="8" type="ORF">SAMN05661077_2332</name>
</gene>
<protein>
    <recommendedName>
        <fullName evidence="1">DNA-directed DNA polymerase</fullName>
        <ecNumber evidence="1">2.7.7.7</ecNumber>
    </recommendedName>
</protein>
<evidence type="ECO:0000259" key="7">
    <source>
        <dbReference type="SMART" id="SM00481"/>
    </source>
</evidence>
<dbReference type="GO" id="GO:0008408">
    <property type="term" value="F:3'-5' exonuclease activity"/>
    <property type="evidence" value="ECO:0007669"/>
    <property type="project" value="InterPro"/>
</dbReference>
<evidence type="ECO:0000256" key="4">
    <source>
        <dbReference type="ARBA" id="ARBA00022705"/>
    </source>
</evidence>
<dbReference type="InterPro" id="IPR012340">
    <property type="entry name" value="NA-bd_OB-fold"/>
</dbReference>
<dbReference type="Proteomes" id="UP000183104">
    <property type="component" value="Unassembled WGS sequence"/>
</dbReference>
<dbReference type="Gene3D" id="1.10.150.870">
    <property type="match status" value="1"/>
</dbReference>
<feature type="domain" description="Polymerase/histidinol phosphatase N-terminal" evidence="7">
    <location>
        <begin position="4"/>
        <end position="69"/>
    </location>
</feature>
<dbReference type="OrthoDB" id="9803237at2"/>
<dbReference type="Gene3D" id="2.40.50.140">
    <property type="entry name" value="Nucleic acid-binding proteins"/>
    <property type="match status" value="1"/>
</dbReference>
<dbReference type="Pfam" id="PF17657">
    <property type="entry name" value="DNA_pol3_finger"/>
    <property type="match status" value="1"/>
</dbReference>
<evidence type="ECO:0000256" key="2">
    <source>
        <dbReference type="ARBA" id="ARBA00022679"/>
    </source>
</evidence>
<dbReference type="InterPro" id="IPR029460">
    <property type="entry name" value="DNAPol_HHH"/>
</dbReference>
<dbReference type="GO" id="GO:0003887">
    <property type="term" value="F:DNA-directed DNA polymerase activity"/>
    <property type="evidence" value="ECO:0007669"/>
    <property type="project" value="UniProtKB-KW"/>
</dbReference>
<evidence type="ECO:0000313" key="9">
    <source>
        <dbReference type="Proteomes" id="UP000183104"/>
    </source>
</evidence>
<reference evidence="9" key="1">
    <citation type="submission" date="2016-10" db="EMBL/GenBank/DDBJ databases">
        <authorList>
            <person name="Varghese N."/>
        </authorList>
    </citation>
    <scope>NUCLEOTIDE SEQUENCE [LARGE SCALE GENOMIC DNA]</scope>
    <source>
        <strain evidence="9">HL 19</strain>
    </source>
</reference>
<dbReference type="InterPro" id="IPR016195">
    <property type="entry name" value="Pol/histidinol_Pase-like"/>
</dbReference>